<gene>
    <name evidence="1" type="ORF">E5331_09140</name>
</gene>
<proteinExistence type="predicted"/>
<reference evidence="1" key="1">
    <citation type="submission" date="2019-04" db="EMBL/GenBank/DDBJ databases">
        <title>Microbes associate with the intestines of laboratory mice.</title>
        <authorList>
            <person name="Navarre W."/>
            <person name="Wong E."/>
            <person name="Huang K."/>
            <person name="Tropini C."/>
            <person name="Ng K."/>
            <person name="Yu B."/>
        </authorList>
    </citation>
    <scope>NUCLEOTIDE SEQUENCE</scope>
    <source>
        <strain evidence="1">NM04_E33</strain>
    </source>
</reference>
<name>A0AC61RLP8_9BACT</name>
<protein>
    <submittedName>
        <fullName evidence="1">Cupin domain-containing protein</fullName>
    </submittedName>
</protein>
<evidence type="ECO:0000313" key="1">
    <source>
        <dbReference type="EMBL" id="TGY78729.1"/>
    </source>
</evidence>
<organism evidence="1 2">
    <name type="scientific">Lepagella muris</name>
    <dbReference type="NCBI Taxonomy" id="3032870"/>
    <lineage>
        <taxon>Bacteria</taxon>
        <taxon>Pseudomonadati</taxon>
        <taxon>Bacteroidota</taxon>
        <taxon>Bacteroidia</taxon>
        <taxon>Bacteroidales</taxon>
        <taxon>Muribaculaceae</taxon>
        <taxon>Lepagella</taxon>
    </lineage>
</organism>
<accession>A0AC61RLP8</accession>
<dbReference type="EMBL" id="SRYB01000011">
    <property type="protein sequence ID" value="TGY78729.1"/>
    <property type="molecule type" value="Genomic_DNA"/>
</dbReference>
<evidence type="ECO:0000313" key="2">
    <source>
        <dbReference type="Proteomes" id="UP000306319"/>
    </source>
</evidence>
<dbReference type="Proteomes" id="UP000306319">
    <property type="component" value="Unassembled WGS sequence"/>
</dbReference>
<comment type="caution">
    <text evidence="1">The sequence shown here is derived from an EMBL/GenBank/DDBJ whole genome shotgun (WGS) entry which is preliminary data.</text>
</comment>
<sequence>MKKTITLFLSGILTLSVMAQQPNRKHITQTAGRDALAEFAPEFARANDDILFGEVWNRQDELSLHDRSIITVLSLMASGITDSSLTYHLQNAKANGVTREEMSEAITHAAFYVGWPKAWAVFRMAKEVWPTDIQTREEFQMSTPYPIGEPNTGYAKYFIGNSYLAPMASESGAPVNVTFEPGCRNNWHVHHNANQVLICVAGRGWYQEEGKEPVELKPGVTVVIPEGVKHWHGAARNSWMQHLTYNANVGENVSNEWLEPVTDEEYNKLK</sequence>
<keyword evidence="2" id="KW-1185">Reference proteome</keyword>